<evidence type="ECO:0000256" key="16">
    <source>
        <dbReference type="ARBA" id="ARBA00048918"/>
    </source>
</evidence>
<dbReference type="RefSeq" id="XP_031853044.1">
    <property type="nucleotide sequence ID" value="XM_031997153.1"/>
</dbReference>
<evidence type="ECO:0000256" key="8">
    <source>
        <dbReference type="ARBA" id="ARBA00022989"/>
    </source>
</evidence>
<dbReference type="GO" id="GO:0000246">
    <property type="term" value="F:Delta24(24-1) sterol reductase activity"/>
    <property type="evidence" value="ECO:0007669"/>
    <property type="project" value="UniProtKB-EC"/>
</dbReference>
<feature type="compositionally biased region" description="Basic and acidic residues" evidence="19">
    <location>
        <begin position="13"/>
        <end position="23"/>
    </location>
</feature>
<keyword evidence="4 18" id="KW-0812">Transmembrane</keyword>
<feature type="transmembrane region" description="Helical" evidence="18">
    <location>
        <begin position="333"/>
        <end position="350"/>
    </location>
</feature>
<evidence type="ECO:0000256" key="19">
    <source>
        <dbReference type="SAM" id="MobiDB-lite"/>
    </source>
</evidence>
<keyword evidence="9 18" id="KW-0560">Oxidoreductase</keyword>
<feature type="region of interest" description="Disordered" evidence="19">
    <location>
        <begin position="1"/>
        <end position="29"/>
    </location>
</feature>
<evidence type="ECO:0000256" key="2">
    <source>
        <dbReference type="ARBA" id="ARBA00005402"/>
    </source>
</evidence>
<comment type="subcellular location">
    <subcellularLocation>
        <location evidence="1">Endoplasmic reticulum membrane</location>
        <topology evidence="1">Multi-pass membrane protein</topology>
    </subcellularLocation>
</comment>
<evidence type="ECO:0000256" key="17">
    <source>
        <dbReference type="ARBA" id="ARBA00060711"/>
    </source>
</evidence>
<organism evidence="20 21">
    <name type="scientific">Magnusiomyces paraingens</name>
    <dbReference type="NCBI Taxonomy" id="2606893"/>
    <lineage>
        <taxon>Eukaryota</taxon>
        <taxon>Fungi</taxon>
        <taxon>Dikarya</taxon>
        <taxon>Ascomycota</taxon>
        <taxon>Saccharomycotina</taxon>
        <taxon>Dipodascomycetes</taxon>
        <taxon>Dipodascales</taxon>
        <taxon>Dipodascaceae</taxon>
        <taxon>Magnusiomyces</taxon>
    </lineage>
</organism>
<evidence type="ECO:0000313" key="20">
    <source>
        <dbReference type="EMBL" id="VVT49769.1"/>
    </source>
</evidence>
<feature type="transmembrane region" description="Helical" evidence="18">
    <location>
        <begin position="179"/>
        <end position="200"/>
    </location>
</feature>
<keyword evidence="8 18" id="KW-1133">Transmembrane helix</keyword>
<proteinExistence type="inferred from homology"/>
<dbReference type="GO" id="GO:0006696">
    <property type="term" value="P:ergosterol biosynthetic process"/>
    <property type="evidence" value="ECO:0007669"/>
    <property type="project" value="TreeGrafter"/>
</dbReference>
<comment type="catalytic activity">
    <reaction evidence="16">
        <text>ergosterol + NADP(+) = ergosta-5,7,22,24(28)-tetraen-3beta-ol + NADPH + H(+)</text>
        <dbReference type="Rhea" id="RHEA:18501"/>
        <dbReference type="ChEBI" id="CHEBI:15378"/>
        <dbReference type="ChEBI" id="CHEBI:16933"/>
        <dbReference type="ChEBI" id="CHEBI:18249"/>
        <dbReference type="ChEBI" id="CHEBI:57783"/>
        <dbReference type="ChEBI" id="CHEBI:58349"/>
        <dbReference type="EC" id="1.3.1.71"/>
    </reaction>
    <physiologicalReaction direction="right-to-left" evidence="16">
        <dbReference type="Rhea" id="RHEA:18503"/>
    </physiologicalReaction>
</comment>
<evidence type="ECO:0000256" key="11">
    <source>
        <dbReference type="ARBA" id="ARBA00023098"/>
    </source>
</evidence>
<sequence>MAQQQQQQLSSRSTKDQKTEDKSLPPTRKIFDPTIQYGTFHYEFGGPLGVSSMMVFFPILMWYLWASYKFYDCHLATPRQGQSILEFLKELAHHVYTDAYPTRTAWAIIWGFLLFQAVNYLTLPGIWTEGLPIPQNKNRGLKYYCNAVYSLYFSTIVALALHFSGIFSLSTIIDRFGEIMSVAIISGFLISIAVFVRALIEGKQVRMTGNWAYDFFMGAPLYPRVGPLLDLKMFFEVRLPWFTLYFLALAACFKQYDEYGYVSFQMLHCFLGAWLYANACAKGEELIIPSWDIFYEKFGFMLIFWNIAGVPYTYCHNTLYLVSHDPATYQHSALYNTFVLVLLLGAYYFFDTTNGQKNAFRQQIAGTYKPRNTFPRLPYLVVKNPRYIKCKNGGTLLADGWYKYARKAHYTADFLQNLSWALNCGSGSFLPYFYPTFFFFMILHRAQRDEEKCAQKYGEDWVEYKKQCPYVFIPGVY</sequence>
<dbReference type="OrthoDB" id="5326588at2759"/>
<reference evidence="20 21" key="1">
    <citation type="submission" date="2019-09" db="EMBL/GenBank/DDBJ databases">
        <authorList>
            <person name="Brejova B."/>
        </authorList>
    </citation>
    <scope>NUCLEOTIDE SEQUENCE [LARGE SCALE GENOMIC DNA]</scope>
</reference>
<evidence type="ECO:0000256" key="7">
    <source>
        <dbReference type="ARBA" id="ARBA00022955"/>
    </source>
</evidence>
<evidence type="ECO:0000256" key="1">
    <source>
        <dbReference type="ARBA" id="ARBA00004477"/>
    </source>
</evidence>
<dbReference type="GO" id="GO:0005789">
    <property type="term" value="C:endoplasmic reticulum membrane"/>
    <property type="evidence" value="ECO:0007669"/>
    <property type="project" value="UniProtKB-SubCell"/>
</dbReference>
<keyword evidence="11 18" id="KW-0443">Lipid metabolism</keyword>
<name>A0A5E8BE58_9ASCO</name>
<evidence type="ECO:0000256" key="3">
    <source>
        <dbReference type="ARBA" id="ARBA00022516"/>
    </source>
</evidence>
<feature type="transmembrane region" description="Helical" evidence="18">
    <location>
        <begin position="44"/>
        <end position="65"/>
    </location>
</feature>
<dbReference type="EMBL" id="CABVLU010000002">
    <property type="protein sequence ID" value="VVT49769.1"/>
    <property type="molecule type" value="Genomic_DNA"/>
</dbReference>
<keyword evidence="12 18" id="KW-0472">Membrane</keyword>
<dbReference type="GeneID" id="43581253"/>
<accession>A0A5E8BE58</accession>
<comment type="pathway">
    <text evidence="17">Steroid metabolism; ergosterol biosynthesis; ergosterol from zymosterol: step 5/5.</text>
</comment>
<feature type="transmembrane region" description="Helical" evidence="18">
    <location>
        <begin position="262"/>
        <end position="281"/>
    </location>
</feature>
<keyword evidence="3 18" id="KW-0444">Lipid biosynthesis</keyword>
<keyword evidence="21" id="KW-1185">Reference proteome</keyword>
<feature type="transmembrane region" description="Helical" evidence="18">
    <location>
        <begin position="148"/>
        <end position="173"/>
    </location>
</feature>
<dbReference type="Pfam" id="PF01222">
    <property type="entry name" value="ERG4_ERG24"/>
    <property type="match status" value="1"/>
</dbReference>
<dbReference type="AlphaFoldDB" id="A0A5E8BE58"/>
<keyword evidence="14 18" id="KW-0753">Steroid metabolism</keyword>
<comment type="similarity">
    <text evidence="2 18">Belongs to the ERG4/ERG24 family.</text>
</comment>
<evidence type="ECO:0000256" key="5">
    <source>
        <dbReference type="ARBA" id="ARBA00022824"/>
    </source>
</evidence>
<keyword evidence="6" id="KW-0521">NADP</keyword>
<feature type="transmembrane region" description="Helical" evidence="18">
    <location>
        <begin position="293"/>
        <end position="313"/>
    </location>
</feature>
<evidence type="ECO:0000256" key="10">
    <source>
        <dbReference type="ARBA" id="ARBA00023011"/>
    </source>
</evidence>
<dbReference type="PANTHER" id="PTHR21257:SF31">
    <property type="entry name" value="DELTA(24(24(1)))-STEROL REDUCTASE ERG4"/>
    <property type="match status" value="1"/>
</dbReference>
<dbReference type="InterPro" id="IPR001171">
    <property type="entry name" value="ERG24_DHCR-like"/>
</dbReference>
<evidence type="ECO:0000313" key="21">
    <source>
        <dbReference type="Proteomes" id="UP000398389"/>
    </source>
</evidence>
<dbReference type="Proteomes" id="UP000398389">
    <property type="component" value="Unassembled WGS sequence"/>
</dbReference>
<dbReference type="PANTHER" id="PTHR21257">
    <property type="entry name" value="DELTA(14)-STEROL REDUCTASE"/>
    <property type="match status" value="1"/>
</dbReference>
<evidence type="ECO:0000256" key="6">
    <source>
        <dbReference type="ARBA" id="ARBA00022857"/>
    </source>
</evidence>
<dbReference type="InterPro" id="IPR018083">
    <property type="entry name" value="Sterol_reductase_CS"/>
</dbReference>
<gene>
    <name evidence="20" type="ORF">SAPINGB_P002434</name>
</gene>
<evidence type="ECO:0000256" key="13">
    <source>
        <dbReference type="ARBA" id="ARBA00023166"/>
    </source>
</evidence>
<keyword evidence="13 18" id="KW-1207">Sterol metabolism</keyword>
<evidence type="ECO:0000256" key="14">
    <source>
        <dbReference type="ARBA" id="ARBA00023221"/>
    </source>
</evidence>
<evidence type="ECO:0000256" key="12">
    <source>
        <dbReference type="ARBA" id="ARBA00023136"/>
    </source>
</evidence>
<dbReference type="Gene3D" id="1.20.120.1630">
    <property type="match status" value="1"/>
</dbReference>
<evidence type="ECO:0000256" key="4">
    <source>
        <dbReference type="ARBA" id="ARBA00022692"/>
    </source>
</evidence>
<evidence type="ECO:0000256" key="15">
    <source>
        <dbReference type="ARBA" id="ARBA00038892"/>
    </source>
</evidence>
<keyword evidence="10 18" id="KW-0756">Sterol biosynthesis</keyword>
<dbReference type="FunFam" id="1.20.120.1630:FF:000003">
    <property type="entry name" value="C-24(28) sterol reductase"/>
    <property type="match status" value="1"/>
</dbReference>
<keyword evidence="5" id="KW-0256">Endoplasmic reticulum</keyword>
<evidence type="ECO:0000256" key="18">
    <source>
        <dbReference type="RuleBase" id="RU369120"/>
    </source>
</evidence>
<dbReference type="EC" id="1.3.1.71" evidence="15 18"/>
<protein>
    <recommendedName>
        <fullName evidence="15 18">Delta(24(24(1)))-sterol reductase</fullName>
        <ecNumber evidence="15 18">1.3.1.71</ecNumber>
    </recommendedName>
    <alternativeName>
        <fullName evidence="18">C-24(28) sterol reductase</fullName>
    </alternativeName>
    <alternativeName>
        <fullName evidence="18">Sterol Delta(24(28))-reductase</fullName>
    </alternativeName>
</protein>
<evidence type="ECO:0000256" key="9">
    <source>
        <dbReference type="ARBA" id="ARBA00023002"/>
    </source>
</evidence>
<feature type="transmembrane region" description="Helical" evidence="18">
    <location>
        <begin position="105"/>
        <end position="127"/>
    </location>
</feature>
<dbReference type="PROSITE" id="PS01018">
    <property type="entry name" value="STEROL_REDUCT_2"/>
    <property type="match status" value="1"/>
</dbReference>
<keyword evidence="7 18" id="KW-0752">Steroid biosynthesis</keyword>